<gene>
    <name evidence="2" type="ORF">FOZ62_011181</name>
</gene>
<reference evidence="2 3" key="1">
    <citation type="submission" date="2020-04" db="EMBL/GenBank/DDBJ databases">
        <title>Perkinsus olseni comparative genomics.</title>
        <authorList>
            <person name="Bogema D.R."/>
        </authorList>
    </citation>
    <scope>NUCLEOTIDE SEQUENCE [LARGE SCALE GENOMIC DNA]</scope>
    <source>
        <strain evidence="2">ATCC PRA-205</strain>
    </source>
</reference>
<evidence type="ECO:0000313" key="2">
    <source>
        <dbReference type="EMBL" id="KAF4683659.1"/>
    </source>
</evidence>
<dbReference type="PANTHER" id="PTHR33050">
    <property type="entry name" value="REVERSE TRANSCRIPTASE DOMAIN-CONTAINING PROTEIN"/>
    <property type="match status" value="1"/>
</dbReference>
<organism evidence="2 3">
    <name type="scientific">Perkinsus olseni</name>
    <name type="common">Perkinsus atlanticus</name>
    <dbReference type="NCBI Taxonomy" id="32597"/>
    <lineage>
        <taxon>Eukaryota</taxon>
        <taxon>Sar</taxon>
        <taxon>Alveolata</taxon>
        <taxon>Perkinsozoa</taxon>
        <taxon>Perkinsea</taxon>
        <taxon>Perkinsida</taxon>
        <taxon>Perkinsidae</taxon>
        <taxon>Perkinsus</taxon>
    </lineage>
</organism>
<feature type="non-terminal residue" evidence="2">
    <location>
        <position position="948"/>
    </location>
</feature>
<dbReference type="SUPFAM" id="SSF56672">
    <property type="entry name" value="DNA/RNA polymerases"/>
    <property type="match status" value="1"/>
</dbReference>
<evidence type="ECO:0000256" key="1">
    <source>
        <dbReference type="SAM" id="Coils"/>
    </source>
</evidence>
<protein>
    <submittedName>
        <fullName evidence="2">Uncharacterized protein</fullName>
    </submittedName>
</protein>
<name>A0A7J6NIG6_PEROL</name>
<dbReference type="Proteomes" id="UP000574390">
    <property type="component" value="Unassembled WGS sequence"/>
</dbReference>
<feature type="coiled-coil region" evidence="1">
    <location>
        <begin position="710"/>
        <end position="737"/>
    </location>
</feature>
<comment type="caution">
    <text evidence="2">The sequence shown here is derived from an EMBL/GenBank/DDBJ whole genome shotgun (WGS) entry which is preliminary data.</text>
</comment>
<dbReference type="InterPro" id="IPR052055">
    <property type="entry name" value="Hepadnavirus_pol/RT"/>
</dbReference>
<sequence>MKVPENKIQKAIEDLRSLRQQARVNLNTVEKMCGKLMWMCNLLPHLKSHLAPFYGSIAYMKRHGLRSMDPGHEMKQTINLWLRILTDHRFPKGLHVRPLIDEHRLVLASCDASLDGVGGCIWMKGQTYWFAQRLSGLSSKMRQEVLSSAKRATSSNMVTLELLAALITLSFIAEMSTEDRVPVMLMVDNQAAIGVLKKLYSKVPILRKLLLVALPSFATVLQGYEVCHVKSSENKVADAMYGLEWSFRANTLPLITLYAMLARPASLLLAIVTITKADDDVMDDENIHELLAHRAQLPSMEDSEVKRLIADYPDMGSEEELIQILSKVDSRAEFSLFHKNRRRKGEGKGVRACEETGYYSDADNYDCHERRYKMIQALFEPERELHEKSRKLDANVSTLQADWDAAEANLDKLMGYTCSTKESPSQTEGLTHQIGLLSGAMYELNSAAVASADELWAELDKIHYGYVADVDQYKSEMSTALNNLLKGISQLARKQSDAQLRNTIRLNKHGNKELSDMVNTINSNQVKVEAEVKQADSEKTRMEQVTSKGLDDAEDALAGLSDEVAELPEVQEEAREKARRQLSEKIEDTAMKATEEQHKMVEGYRADGDKKLDSFVEDGAASIDNQFKAWEGEEKKRRAVVESQISQEGAKVEERQEAFRKEFDSADEKSQRTAENFARETEKEWDDQEKVSADMASSMKELRGMLNEYAANTDKQAHELTEEARQKQAAIKKEISETISGAGASLADVLLSMDRSLSSADKDIFSSSSEAKDKVMAMIRNAFREGGEKGANMAAVLGQLVHGIEQGEKALSADVKAKNEEVGAETARVGERLQKGLDDLSATLDETARENIEKSRKIKETAEGTINRDRAEFEGKMGNMEKQAEGNIQVADTEMRKNFQGLLKMVTDAGGSAEDLVKALRGLAQQEGNLKGDILVEKRRSSESLQRL</sequence>
<proteinExistence type="predicted"/>
<dbReference type="EMBL" id="JABANM010037297">
    <property type="protein sequence ID" value="KAF4683659.1"/>
    <property type="molecule type" value="Genomic_DNA"/>
</dbReference>
<evidence type="ECO:0000313" key="3">
    <source>
        <dbReference type="Proteomes" id="UP000574390"/>
    </source>
</evidence>
<accession>A0A7J6NIG6</accession>
<dbReference type="PANTHER" id="PTHR33050:SF7">
    <property type="entry name" value="RIBONUCLEASE H"/>
    <property type="match status" value="1"/>
</dbReference>
<dbReference type="InterPro" id="IPR043502">
    <property type="entry name" value="DNA/RNA_pol_sf"/>
</dbReference>
<keyword evidence="1" id="KW-0175">Coiled coil</keyword>
<dbReference type="AlphaFoldDB" id="A0A7J6NIG6"/>